<evidence type="ECO:0000256" key="1">
    <source>
        <dbReference type="SAM" id="MobiDB-lite"/>
    </source>
</evidence>
<comment type="caution">
    <text evidence="3">The sequence shown here is derived from an EMBL/GenBank/DDBJ whole genome shotgun (WGS) entry which is preliminary data.</text>
</comment>
<keyword evidence="2" id="KW-1133">Transmembrane helix</keyword>
<evidence type="ECO:0000313" key="3">
    <source>
        <dbReference type="EMBL" id="KAL0432758.1"/>
    </source>
</evidence>
<sequence length="149" mass="16286">MATLSLHWPITLLYLCVLFGCGHGTVEYGTKRLVPSGPNRQEPPEIPSHTASYLYGYVKRLVPSGPDPVEPPESYLSSGNSKRLVPSGPDPVEPPESYLSSGNSKRLVPSGPDPVEPPEAVYSRKRLVPSGPNREEPPAIRSPLSYYNY</sequence>
<dbReference type="PANTHER" id="PTHR37380">
    <property type="entry name" value="CLE FAMILY OSCLE501 PROTEIN"/>
    <property type="match status" value="1"/>
</dbReference>
<name>A0AAW2VTM1_9LAMI</name>
<keyword evidence="2" id="KW-0812">Transmembrane</keyword>
<protein>
    <submittedName>
        <fullName evidence="3">Uncharacterized protein</fullName>
    </submittedName>
</protein>
<feature type="transmembrane region" description="Helical" evidence="2">
    <location>
        <begin position="6"/>
        <end position="26"/>
    </location>
</feature>
<reference evidence="3" key="2">
    <citation type="journal article" date="2024" name="Plant">
        <title>Genomic evolution and insights into agronomic trait innovations of Sesamum species.</title>
        <authorList>
            <person name="Miao H."/>
            <person name="Wang L."/>
            <person name="Qu L."/>
            <person name="Liu H."/>
            <person name="Sun Y."/>
            <person name="Le M."/>
            <person name="Wang Q."/>
            <person name="Wei S."/>
            <person name="Zheng Y."/>
            <person name="Lin W."/>
            <person name="Duan Y."/>
            <person name="Cao H."/>
            <person name="Xiong S."/>
            <person name="Wang X."/>
            <person name="Wei L."/>
            <person name="Li C."/>
            <person name="Ma Q."/>
            <person name="Ju M."/>
            <person name="Zhao R."/>
            <person name="Li G."/>
            <person name="Mu C."/>
            <person name="Tian Q."/>
            <person name="Mei H."/>
            <person name="Zhang T."/>
            <person name="Gao T."/>
            <person name="Zhang H."/>
        </authorList>
    </citation>
    <scope>NUCLEOTIDE SEQUENCE</scope>
    <source>
        <strain evidence="3">KEN1</strain>
    </source>
</reference>
<proteinExistence type="predicted"/>
<keyword evidence="2" id="KW-0472">Membrane</keyword>
<feature type="region of interest" description="Disordered" evidence="1">
    <location>
        <begin position="64"/>
        <end position="149"/>
    </location>
</feature>
<dbReference type="AlphaFoldDB" id="A0AAW2VTM1"/>
<accession>A0AAW2VTM1</accession>
<reference evidence="3" key="1">
    <citation type="submission" date="2020-06" db="EMBL/GenBank/DDBJ databases">
        <authorList>
            <person name="Li T."/>
            <person name="Hu X."/>
            <person name="Zhang T."/>
            <person name="Song X."/>
            <person name="Zhang H."/>
            <person name="Dai N."/>
            <person name="Sheng W."/>
            <person name="Hou X."/>
            <person name="Wei L."/>
        </authorList>
    </citation>
    <scope>NUCLEOTIDE SEQUENCE</scope>
    <source>
        <strain evidence="3">KEN1</strain>
        <tissue evidence="3">Leaf</tissue>
    </source>
</reference>
<dbReference type="PANTHER" id="PTHR37380:SF1">
    <property type="entry name" value="CLE FAMILY OSCLE501 PROTEIN"/>
    <property type="match status" value="1"/>
</dbReference>
<dbReference type="EMBL" id="JACGWN010000009">
    <property type="protein sequence ID" value="KAL0432758.1"/>
    <property type="molecule type" value="Genomic_DNA"/>
</dbReference>
<organism evidence="3">
    <name type="scientific">Sesamum latifolium</name>
    <dbReference type="NCBI Taxonomy" id="2727402"/>
    <lineage>
        <taxon>Eukaryota</taxon>
        <taxon>Viridiplantae</taxon>
        <taxon>Streptophyta</taxon>
        <taxon>Embryophyta</taxon>
        <taxon>Tracheophyta</taxon>
        <taxon>Spermatophyta</taxon>
        <taxon>Magnoliopsida</taxon>
        <taxon>eudicotyledons</taxon>
        <taxon>Gunneridae</taxon>
        <taxon>Pentapetalae</taxon>
        <taxon>asterids</taxon>
        <taxon>lamiids</taxon>
        <taxon>Lamiales</taxon>
        <taxon>Pedaliaceae</taxon>
        <taxon>Sesamum</taxon>
    </lineage>
</organism>
<gene>
    <name evidence="3" type="ORF">Slati_2610100</name>
</gene>
<evidence type="ECO:0000256" key="2">
    <source>
        <dbReference type="SAM" id="Phobius"/>
    </source>
</evidence>